<dbReference type="InterPro" id="IPR050498">
    <property type="entry name" value="Ycf3"/>
</dbReference>
<dbReference type="PROSITE" id="PS50293">
    <property type="entry name" value="TPR_REGION"/>
    <property type="match status" value="1"/>
</dbReference>
<accession>A0A7S3A2V1</accession>
<evidence type="ECO:0000256" key="2">
    <source>
        <dbReference type="ARBA" id="ARBA00022803"/>
    </source>
</evidence>
<evidence type="ECO:0000313" key="4">
    <source>
        <dbReference type="EMBL" id="CAE0059963.1"/>
    </source>
</evidence>
<dbReference type="InterPro" id="IPR011990">
    <property type="entry name" value="TPR-like_helical_dom_sf"/>
</dbReference>
<dbReference type="InterPro" id="IPR019734">
    <property type="entry name" value="TPR_rpt"/>
</dbReference>
<dbReference type="Pfam" id="PF00515">
    <property type="entry name" value="TPR_1"/>
    <property type="match status" value="2"/>
</dbReference>
<keyword evidence="1" id="KW-0677">Repeat</keyword>
<dbReference type="PROSITE" id="PS50005">
    <property type="entry name" value="TPR"/>
    <property type="match status" value="2"/>
</dbReference>
<sequence length="302" mass="34057">MTGFLFNLNGGSLQRERASVCDAISRREAVLALAGLVFPIQAVAAQEQPADKEKALSELRKVTELQDKAFRLTNEMRYVDAEKIWTKIIELNNTNAAAYSNRGNCRTSQGQFEEAVSDFEMAIKLAPDEPDPYLGKGVALEGEKRFKEALECYETSNAKSISRYGAEDPVTYNNRGNAHAGLGEWDKAVEFYHKAAEMNKNYVFARANEALALYQLGSYEKSTSMMRFLARKYPGFADMHAALAAAYWKDGSIRASESEWASAMQLDTRYGDINWIRDNRRWPPLLVTDIEQFLSLKSSRVR</sequence>
<dbReference type="SMART" id="SM00028">
    <property type="entry name" value="TPR"/>
    <property type="match status" value="4"/>
</dbReference>
<gene>
    <name evidence="4" type="ORF">RMAR00112_LOCUS28029</name>
    <name evidence="5" type="ORF">RMAR00112_LOCUS28043</name>
</gene>
<evidence type="ECO:0000256" key="1">
    <source>
        <dbReference type="ARBA" id="ARBA00022737"/>
    </source>
</evidence>
<dbReference type="PANTHER" id="PTHR44858:SF1">
    <property type="entry name" value="UDP-N-ACETYLGLUCOSAMINE--PEPTIDE N-ACETYLGLUCOSAMINYLTRANSFERASE SPINDLY-RELATED"/>
    <property type="match status" value="1"/>
</dbReference>
<keyword evidence="2 3" id="KW-0802">TPR repeat</keyword>
<evidence type="ECO:0008006" key="6">
    <source>
        <dbReference type="Google" id="ProtNLM"/>
    </source>
</evidence>
<evidence type="ECO:0000256" key="3">
    <source>
        <dbReference type="PROSITE-ProRule" id="PRU00339"/>
    </source>
</evidence>
<dbReference type="EMBL" id="HBHW01036506">
    <property type="protein sequence ID" value="CAE0059977.1"/>
    <property type="molecule type" value="Transcribed_RNA"/>
</dbReference>
<dbReference type="PANTHER" id="PTHR44858">
    <property type="entry name" value="TETRATRICOPEPTIDE REPEAT PROTEIN 6"/>
    <property type="match status" value="1"/>
</dbReference>
<dbReference type="EMBL" id="HBHW01036491">
    <property type="protein sequence ID" value="CAE0059963.1"/>
    <property type="molecule type" value="Transcribed_RNA"/>
</dbReference>
<proteinExistence type="predicted"/>
<evidence type="ECO:0000313" key="5">
    <source>
        <dbReference type="EMBL" id="CAE0059977.1"/>
    </source>
</evidence>
<feature type="repeat" description="TPR" evidence="3">
    <location>
        <begin position="169"/>
        <end position="202"/>
    </location>
</feature>
<organism evidence="4">
    <name type="scientific">Rhodosorus marinus</name>
    <dbReference type="NCBI Taxonomy" id="101924"/>
    <lineage>
        <taxon>Eukaryota</taxon>
        <taxon>Rhodophyta</taxon>
        <taxon>Stylonematophyceae</taxon>
        <taxon>Stylonematales</taxon>
        <taxon>Stylonemataceae</taxon>
        <taxon>Rhodosorus</taxon>
    </lineage>
</organism>
<feature type="repeat" description="TPR" evidence="3">
    <location>
        <begin position="96"/>
        <end position="129"/>
    </location>
</feature>
<dbReference type="Gene3D" id="1.25.40.10">
    <property type="entry name" value="Tetratricopeptide repeat domain"/>
    <property type="match status" value="2"/>
</dbReference>
<name>A0A7S3A2V1_9RHOD</name>
<dbReference type="SUPFAM" id="SSF48452">
    <property type="entry name" value="TPR-like"/>
    <property type="match status" value="1"/>
</dbReference>
<protein>
    <recommendedName>
        <fullName evidence="6">UDP-N-acetylglucosamine--peptide N-acetylglucosaminyltransferase SPINDLY</fullName>
    </recommendedName>
</protein>
<dbReference type="AlphaFoldDB" id="A0A7S3A2V1"/>
<reference evidence="4" key="1">
    <citation type="submission" date="2021-01" db="EMBL/GenBank/DDBJ databases">
        <authorList>
            <person name="Corre E."/>
            <person name="Pelletier E."/>
            <person name="Niang G."/>
            <person name="Scheremetjew M."/>
            <person name="Finn R."/>
            <person name="Kale V."/>
            <person name="Holt S."/>
            <person name="Cochrane G."/>
            <person name="Meng A."/>
            <person name="Brown T."/>
            <person name="Cohen L."/>
        </authorList>
    </citation>
    <scope>NUCLEOTIDE SEQUENCE</scope>
    <source>
        <strain evidence="4">CCMP 769</strain>
    </source>
</reference>